<dbReference type="AlphaFoldDB" id="A0A290XC16"/>
<keyword evidence="3" id="KW-1185">Reference proteome</keyword>
<evidence type="ECO:0000313" key="3">
    <source>
        <dbReference type="Proteomes" id="UP000218968"/>
    </source>
</evidence>
<organism evidence="2 3">
    <name type="scientific">Luteimonas chenhongjianii</name>
    <dbReference type="NCBI Taxonomy" id="2006110"/>
    <lineage>
        <taxon>Bacteria</taxon>
        <taxon>Pseudomonadati</taxon>
        <taxon>Pseudomonadota</taxon>
        <taxon>Gammaproteobacteria</taxon>
        <taxon>Lysobacterales</taxon>
        <taxon>Lysobacteraceae</taxon>
        <taxon>Luteimonas</taxon>
    </lineage>
</organism>
<dbReference type="Proteomes" id="UP000218968">
    <property type="component" value="Chromosome"/>
</dbReference>
<proteinExistence type="predicted"/>
<sequence length="113" mass="11446">MVLEGLGCDDPDARCAAAAHHQAAEGAIRRFVAQRHPEQAERVTDLVATTLAGLSAMARQGVSAERLVAVAELAGEAIAQALPSPSPSPAPKAKAKAKAASGKTAGRKATARV</sequence>
<evidence type="ECO:0000256" key="1">
    <source>
        <dbReference type="SAM" id="MobiDB-lite"/>
    </source>
</evidence>
<dbReference type="KEGG" id="lum:CNR27_03890"/>
<evidence type="ECO:0000313" key="2">
    <source>
        <dbReference type="EMBL" id="ATD66692.1"/>
    </source>
</evidence>
<dbReference type="InterPro" id="IPR036271">
    <property type="entry name" value="Tet_transcr_reg_TetR-rel_C_sf"/>
</dbReference>
<gene>
    <name evidence="2" type="ORF">CNR27_03890</name>
</gene>
<dbReference type="SUPFAM" id="SSF48498">
    <property type="entry name" value="Tetracyclin repressor-like, C-terminal domain"/>
    <property type="match status" value="1"/>
</dbReference>
<evidence type="ECO:0008006" key="4">
    <source>
        <dbReference type="Google" id="ProtNLM"/>
    </source>
</evidence>
<reference evidence="3" key="1">
    <citation type="submission" date="2017-09" db="EMBL/GenBank/DDBJ databases">
        <title>Luteimonas liuhanmingii sp.nov., isolated from the intestinal contents of Tibetan Plateau Pika in Yushu, Qinghai Province, China.</title>
        <authorList>
            <person name="Gui Z."/>
        </authorList>
    </citation>
    <scope>NUCLEOTIDE SEQUENCE [LARGE SCALE GENOMIC DNA]</scope>
    <source>
        <strain evidence="3">100111</strain>
    </source>
</reference>
<feature type="region of interest" description="Disordered" evidence="1">
    <location>
        <begin position="80"/>
        <end position="113"/>
    </location>
</feature>
<name>A0A290XC16_9GAMM</name>
<accession>A0A290XC16</accession>
<dbReference type="EMBL" id="CP023406">
    <property type="protein sequence ID" value="ATD66692.1"/>
    <property type="molecule type" value="Genomic_DNA"/>
</dbReference>
<protein>
    <recommendedName>
        <fullName evidence="4">TetR family transcriptional regulator</fullName>
    </recommendedName>
</protein>